<evidence type="ECO:0000313" key="9">
    <source>
        <dbReference type="EMBL" id="GEC17737.1"/>
    </source>
</evidence>
<name>A0A4Y3WFG4_9PSEU</name>
<evidence type="ECO:0000256" key="5">
    <source>
        <dbReference type="ARBA" id="ARBA00022692"/>
    </source>
</evidence>
<dbReference type="InterPro" id="IPR011606">
    <property type="entry name" value="Brnchd-chn_aa_trnsp_permease"/>
</dbReference>
<feature type="transmembrane region" description="Helical" evidence="8">
    <location>
        <begin position="57"/>
        <end position="79"/>
    </location>
</feature>
<comment type="caution">
    <text evidence="9">The sequence shown here is derived from an EMBL/GenBank/DDBJ whole genome shotgun (WGS) entry which is preliminary data.</text>
</comment>
<comment type="subcellular location">
    <subcellularLocation>
        <location evidence="1">Cell membrane</location>
        <topology evidence="1">Multi-pass membrane protein</topology>
    </subcellularLocation>
</comment>
<feature type="transmembrane region" description="Helical" evidence="8">
    <location>
        <begin position="157"/>
        <end position="176"/>
    </location>
</feature>
<keyword evidence="5 8" id="KW-0812">Transmembrane</keyword>
<keyword evidence="10" id="KW-1185">Reference proteome</keyword>
<accession>A0A4Y3WFG4</accession>
<comment type="similarity">
    <text evidence="2">Belongs to the AzlC family.</text>
</comment>
<protein>
    <recommendedName>
        <fullName evidence="11">Branched-chain amino acid ABC transporter permease</fullName>
    </recommendedName>
</protein>
<dbReference type="Proteomes" id="UP000320338">
    <property type="component" value="Unassembled WGS sequence"/>
</dbReference>
<dbReference type="AlphaFoldDB" id="A0A4Y3WFG4"/>
<dbReference type="PANTHER" id="PTHR34979">
    <property type="entry name" value="INNER MEMBRANE PROTEIN YGAZ"/>
    <property type="match status" value="1"/>
</dbReference>
<keyword evidence="4" id="KW-1003">Cell membrane</keyword>
<dbReference type="GO" id="GO:1903785">
    <property type="term" value="P:L-valine transmembrane transport"/>
    <property type="evidence" value="ECO:0007669"/>
    <property type="project" value="TreeGrafter"/>
</dbReference>
<feature type="transmembrane region" description="Helical" evidence="8">
    <location>
        <begin position="126"/>
        <end position="151"/>
    </location>
</feature>
<evidence type="ECO:0000256" key="3">
    <source>
        <dbReference type="ARBA" id="ARBA00022448"/>
    </source>
</evidence>
<evidence type="ECO:0008006" key="11">
    <source>
        <dbReference type="Google" id="ProtNLM"/>
    </source>
</evidence>
<feature type="transmembrane region" description="Helical" evidence="8">
    <location>
        <begin position="188"/>
        <end position="215"/>
    </location>
</feature>
<dbReference type="PANTHER" id="PTHR34979:SF1">
    <property type="entry name" value="INNER MEMBRANE PROTEIN YGAZ"/>
    <property type="match status" value="1"/>
</dbReference>
<dbReference type="EMBL" id="BJNG01000001">
    <property type="protein sequence ID" value="GEC17737.1"/>
    <property type="molecule type" value="Genomic_DNA"/>
</dbReference>
<keyword evidence="6 8" id="KW-1133">Transmembrane helix</keyword>
<evidence type="ECO:0000313" key="10">
    <source>
        <dbReference type="Proteomes" id="UP000320338"/>
    </source>
</evidence>
<dbReference type="GO" id="GO:0005886">
    <property type="term" value="C:plasma membrane"/>
    <property type="evidence" value="ECO:0007669"/>
    <property type="project" value="UniProtKB-SubCell"/>
</dbReference>
<evidence type="ECO:0000256" key="7">
    <source>
        <dbReference type="ARBA" id="ARBA00023136"/>
    </source>
</evidence>
<reference evidence="9 10" key="1">
    <citation type="submission" date="2019-06" db="EMBL/GenBank/DDBJ databases">
        <title>Whole genome shotgun sequence of Pseudonocardia hydrocarbonoxydans NBRC 14498.</title>
        <authorList>
            <person name="Hosoyama A."/>
            <person name="Uohara A."/>
            <person name="Ohji S."/>
            <person name="Ichikawa N."/>
        </authorList>
    </citation>
    <scope>NUCLEOTIDE SEQUENCE [LARGE SCALE GENOMIC DNA]</scope>
    <source>
        <strain evidence="9 10">NBRC 14498</strain>
    </source>
</reference>
<dbReference type="Pfam" id="PF03591">
    <property type="entry name" value="AzlC"/>
    <property type="match status" value="1"/>
</dbReference>
<keyword evidence="7 8" id="KW-0472">Membrane</keyword>
<evidence type="ECO:0000256" key="4">
    <source>
        <dbReference type="ARBA" id="ARBA00022475"/>
    </source>
</evidence>
<evidence type="ECO:0000256" key="8">
    <source>
        <dbReference type="SAM" id="Phobius"/>
    </source>
</evidence>
<keyword evidence="3" id="KW-0813">Transport</keyword>
<gene>
    <name evidence="9" type="ORF">PHY01_00200</name>
</gene>
<evidence type="ECO:0000256" key="2">
    <source>
        <dbReference type="ARBA" id="ARBA00010735"/>
    </source>
</evidence>
<organism evidence="9 10">
    <name type="scientific">Pseudonocardia hydrocarbonoxydans</name>
    <dbReference type="NCBI Taxonomy" id="76726"/>
    <lineage>
        <taxon>Bacteria</taxon>
        <taxon>Bacillati</taxon>
        <taxon>Actinomycetota</taxon>
        <taxon>Actinomycetes</taxon>
        <taxon>Pseudonocardiales</taxon>
        <taxon>Pseudonocardiaceae</taxon>
        <taxon>Pseudonocardia</taxon>
    </lineage>
</organism>
<evidence type="ECO:0000256" key="6">
    <source>
        <dbReference type="ARBA" id="ARBA00022989"/>
    </source>
</evidence>
<sequence length="220" mass="21936">MDMRSLNRTDGLRDVLALASAVGVVGASFGALAAAAGLSPALTVGMSLLVFAGGSQFLVVSVVAAGGSPLAAVVAGLLINARHLPFGLAVAPAVGRSWPARLFGAHILIDESTAYARSRPGDARRAFWTSGVALFVFWNLGTVVGLLGGSAVPDPDAFGIDAAFPAALLALLLPGLRAADTRRVGLAAAAAALVATPFLPPGLPVLIGLLGLAVAGRGER</sequence>
<proteinExistence type="inferred from homology"/>
<evidence type="ECO:0000256" key="1">
    <source>
        <dbReference type="ARBA" id="ARBA00004651"/>
    </source>
</evidence>